<dbReference type="RefSeq" id="WP_030350766.1">
    <property type="nucleotide sequence ID" value="NZ_AZSP01000396.1"/>
</dbReference>
<feature type="region of interest" description="Disordered" evidence="1">
    <location>
        <begin position="819"/>
        <end position="882"/>
    </location>
</feature>
<dbReference type="InterPro" id="IPR053161">
    <property type="entry name" value="Ulvan_degrading_GH"/>
</dbReference>
<name>A0A2T7SMN4_9ACTN</name>
<evidence type="ECO:0008006" key="4">
    <source>
        <dbReference type="Google" id="ProtNLM"/>
    </source>
</evidence>
<feature type="compositionally biased region" description="Acidic residues" evidence="1">
    <location>
        <begin position="841"/>
        <end position="855"/>
    </location>
</feature>
<dbReference type="PANTHER" id="PTHR36848:SF2">
    <property type="entry name" value="SECRETED PROTEIN"/>
    <property type="match status" value="1"/>
</dbReference>
<dbReference type="Proteomes" id="UP000245992">
    <property type="component" value="Unassembled WGS sequence"/>
</dbReference>
<sequence>MTYVGPSLPTSIAEVLTEPPRAFSPTAIWWWSGERLDRARLRDQLQRFAEGGVFNLVLLNLAPSGPLFGSDADDPPFLSDPWWALLEGVCDDARDLGIGLWFYDQLGFSGADLQARLVDERHGYAGRRLDRVRAVVDGPGELRCPDDGQPLAGHAEPVDGDGSATGPAITLPLVADGPTVTVRAPGPGRWRLTLHHHTALGFDYLGADACAALLAGVHGEFERRLGDRLGTVVVGSFQDELPSLPTWSAEFADAFRRLRGYDLMPHLDALYEDGAHRPDVHRIRHDYHLTRAELAEAAFFRPLAAWHERHGLVVGCDQQDPARAGHPVAGVELYADYARTHRWFSAPGSDHHGDARIHSSLAHLYGRPRTWIEAFHSTGWGGTLEETYDWLLPWLRAGATLYNPHAVYYTTKGGWWEWAPPGTDWRQPYWTHHRVFADAVTRLCAILSLGSHLCDTAILLPTTTAQTGAALDGVSADARRAQAVYLELVGDMTWFRTRPGVIDRLGLDADVIDDDSLARALVRDSDDGTRLCVAGESYATVVLPACTALEEDTALRLLEFASAGGELIAIGALPEHVIGRDGAAGPDKIRDELSACFADGRAVLVPTADDLGEALGRERARTGTEPVVRASVPALARRVDDATVVFLTAASFDVPRATRAAVAAPDERGAAQGWIDARYDFDPDRYVRHAQVRVRDVEGPAVLLDPFGGEPRTVRVRAVEDDERAVEVEVPFDRGPAAVLVFPARTAARATGWMAERPGCADAPVVEGAGRTTVEVPADAEWDMTLVPTLDNTWGDFARPATGPAGSAVVECRTFRRGRAGDPARPRAHATFGPHALLLDGDGDGDDDGGSDSDDGGGSPLEWSGTRGIHKDPIHRDVLGPKGHVPEEFVRIGPTAAGTVARVRTELLLDEAFDGHLAVGAAAAKTVRLGGVPVALDDGGHLAMGPVRLAPGSHLLELDLTPDHDVDLRAHVALVRDPERYRRPEWILVPGGRAALATTLTVADLPGRAIVQIAARGRCVLRVNGQVVGIQGGFDPYAEHTVPRVRRHDIAPALRIGANELAVETDGGEDPAVLVDAALYDIDGRCVTTVHSDGTWRAERAGEPVPVVVRREQVGDPAALYLRRRPHPLPGAAWLDPDADDGTVVPVGFAVPGARPGVEWFRCELPPGTDRLTVDTYGATTVFVDGHERTTTASAGSGGVADAHTVTVDLSADGPSGTRTATLRVETRPGRQGGAALAGPVRCEVGPGRIRTGDWEARGLAEYSGGVRYSRVMTLPAGAGTGQVSLDLGRVRGTAEVRIDGVAAGVRVCSPYVFDVTGLAGPGDRTVEITVFGTLAPYLDATSPTHFVFPGQRVTGLMGPVRLTIGPPGPTP</sequence>
<gene>
    <name evidence="2" type="ORF">Y717_14245</name>
</gene>
<accession>A0A2T7SMN4</accession>
<proteinExistence type="predicted"/>
<dbReference type="STRING" id="1440053.GCA_000718095_01605"/>
<dbReference type="InterPro" id="IPR008979">
    <property type="entry name" value="Galactose-bd-like_sf"/>
</dbReference>
<evidence type="ECO:0000313" key="3">
    <source>
        <dbReference type="Proteomes" id="UP000245992"/>
    </source>
</evidence>
<organism evidence="2 3">
    <name type="scientific">Streptomyces scopuliridis RB72</name>
    <dbReference type="NCBI Taxonomy" id="1440053"/>
    <lineage>
        <taxon>Bacteria</taxon>
        <taxon>Bacillati</taxon>
        <taxon>Actinomycetota</taxon>
        <taxon>Actinomycetes</taxon>
        <taxon>Kitasatosporales</taxon>
        <taxon>Streptomycetaceae</taxon>
        <taxon>Streptomyces</taxon>
    </lineage>
</organism>
<feature type="compositionally biased region" description="Basic and acidic residues" evidence="1">
    <location>
        <begin position="869"/>
        <end position="882"/>
    </location>
</feature>
<evidence type="ECO:0000313" key="2">
    <source>
        <dbReference type="EMBL" id="PVE04076.1"/>
    </source>
</evidence>
<keyword evidence="3" id="KW-1185">Reference proteome</keyword>
<dbReference type="Gene3D" id="2.60.120.260">
    <property type="entry name" value="Galactose-binding domain-like"/>
    <property type="match status" value="2"/>
</dbReference>
<dbReference type="PANTHER" id="PTHR36848">
    <property type="entry name" value="DNA-BINDING PROTEIN (PUTATIVE SECRETED PROTEIN)-RELATED"/>
    <property type="match status" value="1"/>
</dbReference>
<dbReference type="EMBL" id="AZSP01000396">
    <property type="protein sequence ID" value="PVE04076.1"/>
    <property type="molecule type" value="Genomic_DNA"/>
</dbReference>
<protein>
    <recommendedName>
        <fullName evidence="4">Glycoside hydrolase</fullName>
    </recommendedName>
</protein>
<comment type="caution">
    <text evidence="2">The sequence shown here is derived from an EMBL/GenBank/DDBJ whole genome shotgun (WGS) entry which is preliminary data.</text>
</comment>
<dbReference type="SUPFAM" id="SSF49785">
    <property type="entry name" value="Galactose-binding domain-like"/>
    <property type="match status" value="1"/>
</dbReference>
<evidence type="ECO:0000256" key="1">
    <source>
        <dbReference type="SAM" id="MobiDB-lite"/>
    </source>
</evidence>
<reference evidence="2 3" key="1">
    <citation type="submission" date="2013-12" db="EMBL/GenBank/DDBJ databases">
        <title>Annotated genome of Streptomyces scopuliridis.</title>
        <authorList>
            <person name="Olson J.B."/>
        </authorList>
    </citation>
    <scope>NUCLEOTIDE SEQUENCE [LARGE SCALE GENOMIC DNA]</scope>
    <source>
        <strain evidence="2 3">RB72</strain>
    </source>
</reference>